<dbReference type="GO" id="GO:0004496">
    <property type="term" value="F:mevalonate kinase activity"/>
    <property type="evidence" value="ECO:0007669"/>
    <property type="project" value="UniProtKB-EC"/>
</dbReference>
<evidence type="ECO:0000256" key="7">
    <source>
        <dbReference type="ARBA" id="ARBA00022842"/>
    </source>
</evidence>
<dbReference type="AlphaFoldDB" id="A0A9D2QF29"/>
<evidence type="ECO:0000256" key="2">
    <source>
        <dbReference type="ARBA" id="ARBA00022516"/>
    </source>
</evidence>
<feature type="region of interest" description="Disordered" evidence="10">
    <location>
        <begin position="310"/>
        <end position="334"/>
    </location>
</feature>
<evidence type="ECO:0000256" key="1">
    <source>
        <dbReference type="ARBA" id="ARBA00022490"/>
    </source>
</evidence>
<dbReference type="Gene3D" id="3.30.230.10">
    <property type="match status" value="1"/>
</dbReference>
<keyword evidence="3 13" id="KW-0808">Transferase</keyword>
<feature type="domain" description="GHMP kinase N-terminal" evidence="11">
    <location>
        <begin position="70"/>
        <end position="150"/>
    </location>
</feature>
<keyword evidence="8" id="KW-0443">Lipid metabolism</keyword>
<keyword evidence="5 13" id="KW-0418">Kinase</keyword>
<dbReference type="InterPro" id="IPR006204">
    <property type="entry name" value="GHMP_kinase_N_dom"/>
</dbReference>
<feature type="compositionally biased region" description="Low complexity" evidence="10">
    <location>
        <begin position="314"/>
        <end position="327"/>
    </location>
</feature>
<keyword evidence="6" id="KW-0067">ATP-binding</keyword>
<dbReference type="InterPro" id="IPR006205">
    <property type="entry name" value="Mev_gal_kin"/>
</dbReference>
<accession>A0A9D2QF29</accession>
<dbReference type="InterPro" id="IPR036554">
    <property type="entry name" value="GHMP_kinase_C_sf"/>
</dbReference>
<feature type="domain" description="GHMP kinase C-terminal" evidence="12">
    <location>
        <begin position="220"/>
        <end position="299"/>
    </location>
</feature>
<dbReference type="GO" id="GO:0005524">
    <property type="term" value="F:ATP binding"/>
    <property type="evidence" value="ECO:0007669"/>
    <property type="project" value="UniProtKB-KW"/>
</dbReference>
<reference evidence="13" key="1">
    <citation type="journal article" date="2021" name="PeerJ">
        <title>Extensive microbial diversity within the chicken gut microbiome revealed by metagenomics and culture.</title>
        <authorList>
            <person name="Gilroy R."/>
            <person name="Ravi A."/>
            <person name="Getino M."/>
            <person name="Pursley I."/>
            <person name="Horton D.L."/>
            <person name="Alikhan N.F."/>
            <person name="Baker D."/>
            <person name="Gharbi K."/>
            <person name="Hall N."/>
            <person name="Watson M."/>
            <person name="Adriaenssens E.M."/>
            <person name="Foster-Nyarko E."/>
            <person name="Jarju S."/>
            <person name="Secka A."/>
            <person name="Antonio M."/>
            <person name="Oren A."/>
            <person name="Chaudhuri R.R."/>
            <person name="La Ragione R."/>
            <person name="Hildebrand F."/>
            <person name="Pallen M.J."/>
        </authorList>
    </citation>
    <scope>NUCLEOTIDE SEQUENCE</scope>
    <source>
        <strain evidence="13">ChiHjej13B12-4958</strain>
    </source>
</reference>
<dbReference type="Gene3D" id="3.30.70.890">
    <property type="entry name" value="GHMP kinase, C-terminal domain"/>
    <property type="match status" value="1"/>
</dbReference>
<evidence type="ECO:0000256" key="4">
    <source>
        <dbReference type="ARBA" id="ARBA00022741"/>
    </source>
</evidence>
<dbReference type="Proteomes" id="UP000823858">
    <property type="component" value="Unassembled WGS sequence"/>
</dbReference>
<comment type="pathway">
    <text evidence="9">Isoprenoid biosynthesis; isopentenyl diphosphate biosynthesis via mevalonate pathway; isopentenyl diphosphate from (R)-mevalonate: step 1/3.</text>
</comment>
<evidence type="ECO:0000256" key="9">
    <source>
        <dbReference type="ARBA" id="ARBA00029438"/>
    </source>
</evidence>
<dbReference type="GO" id="GO:0019287">
    <property type="term" value="P:isopentenyl diphosphate biosynthetic process, mevalonate pathway"/>
    <property type="evidence" value="ECO:0007669"/>
    <property type="project" value="TreeGrafter"/>
</dbReference>
<dbReference type="SUPFAM" id="SSF54211">
    <property type="entry name" value="Ribosomal protein S5 domain 2-like"/>
    <property type="match status" value="1"/>
</dbReference>
<dbReference type="Pfam" id="PF00288">
    <property type="entry name" value="GHMP_kinases_N"/>
    <property type="match status" value="1"/>
</dbReference>
<sequence>MTPHVGHGRTVAKIILFGEHSVVYGFPAIALPLRSLFMTARVEPVDGPSTLTGLGWSGLLSDAPARFASIVKAAEIAARFAGHPGTGLTITTDANFPPERGLGSSAAAGGAVIRAVLDAFDVAATPAELFDMTQEAETVAHGRPSGLDAVTTSSQVPVYFQDGESTELQVVPQGWIVIADSGVEGATREAVAHVRDRREAEPESTNTALERLGEITGEVVEALRDGDTVTVGRRMTESHGLLKELGVSDPSLERLVDAAMDAGALGAKLTGGGRGGCMIALAETAEQARRIEDALLDAGAAAAWVHVPERVNGSSSASSATSASSRAVPQEGTK</sequence>
<name>A0A9D2QF29_9CORY</name>
<dbReference type="EC" id="2.7.1.36" evidence="13"/>
<dbReference type="PANTHER" id="PTHR43290:SF2">
    <property type="entry name" value="MEVALONATE KINASE"/>
    <property type="match status" value="1"/>
</dbReference>
<keyword evidence="1" id="KW-0963">Cytoplasm</keyword>
<evidence type="ECO:0000259" key="11">
    <source>
        <dbReference type="Pfam" id="PF00288"/>
    </source>
</evidence>
<dbReference type="SUPFAM" id="SSF55060">
    <property type="entry name" value="GHMP Kinase, C-terminal domain"/>
    <property type="match status" value="1"/>
</dbReference>
<dbReference type="NCBIfam" id="TIGR00549">
    <property type="entry name" value="mevalon_kin"/>
    <property type="match status" value="1"/>
</dbReference>
<dbReference type="InterPro" id="IPR020568">
    <property type="entry name" value="Ribosomal_Su5_D2-typ_SF"/>
</dbReference>
<evidence type="ECO:0000256" key="5">
    <source>
        <dbReference type="ARBA" id="ARBA00022777"/>
    </source>
</evidence>
<evidence type="ECO:0000313" key="13">
    <source>
        <dbReference type="EMBL" id="HJC86043.1"/>
    </source>
</evidence>
<keyword evidence="7" id="KW-0460">Magnesium</keyword>
<keyword evidence="2" id="KW-0444">Lipid biosynthesis</keyword>
<evidence type="ECO:0000256" key="10">
    <source>
        <dbReference type="SAM" id="MobiDB-lite"/>
    </source>
</evidence>
<proteinExistence type="predicted"/>
<organism evidence="13 14">
    <name type="scientific">Candidatus Corynebacterium faecigallinarum</name>
    <dbReference type="NCBI Taxonomy" id="2838528"/>
    <lineage>
        <taxon>Bacteria</taxon>
        <taxon>Bacillati</taxon>
        <taxon>Actinomycetota</taxon>
        <taxon>Actinomycetes</taxon>
        <taxon>Mycobacteriales</taxon>
        <taxon>Corynebacteriaceae</taxon>
        <taxon>Corynebacterium</taxon>
    </lineage>
</organism>
<dbReference type="PANTHER" id="PTHR43290">
    <property type="entry name" value="MEVALONATE KINASE"/>
    <property type="match status" value="1"/>
</dbReference>
<dbReference type="PRINTS" id="PR00959">
    <property type="entry name" value="MEVGALKINASE"/>
</dbReference>
<reference evidence="13" key="2">
    <citation type="submission" date="2021-04" db="EMBL/GenBank/DDBJ databases">
        <authorList>
            <person name="Gilroy R."/>
        </authorList>
    </citation>
    <scope>NUCLEOTIDE SEQUENCE</scope>
    <source>
        <strain evidence="13">ChiHjej13B12-4958</strain>
    </source>
</reference>
<gene>
    <name evidence="13" type="primary">mvk</name>
    <name evidence="13" type="ORF">H9751_11000</name>
</gene>
<dbReference type="InterPro" id="IPR013750">
    <property type="entry name" value="GHMP_kinase_C_dom"/>
</dbReference>
<dbReference type="Pfam" id="PF08544">
    <property type="entry name" value="GHMP_kinases_C"/>
    <property type="match status" value="1"/>
</dbReference>
<comment type="caution">
    <text evidence="13">The sequence shown here is derived from an EMBL/GenBank/DDBJ whole genome shotgun (WGS) entry which is preliminary data.</text>
</comment>
<keyword evidence="4" id="KW-0547">Nucleotide-binding</keyword>
<evidence type="ECO:0000256" key="3">
    <source>
        <dbReference type="ARBA" id="ARBA00022679"/>
    </source>
</evidence>
<dbReference type="GO" id="GO:0005829">
    <property type="term" value="C:cytosol"/>
    <property type="evidence" value="ECO:0007669"/>
    <property type="project" value="TreeGrafter"/>
</dbReference>
<protein>
    <submittedName>
        <fullName evidence="13">Mevalonate kinase</fullName>
        <ecNumber evidence="13">2.7.1.36</ecNumber>
    </submittedName>
</protein>
<dbReference type="EMBL" id="DWVP01000024">
    <property type="protein sequence ID" value="HJC86043.1"/>
    <property type="molecule type" value="Genomic_DNA"/>
</dbReference>
<evidence type="ECO:0000256" key="8">
    <source>
        <dbReference type="ARBA" id="ARBA00023098"/>
    </source>
</evidence>
<evidence type="ECO:0000313" key="14">
    <source>
        <dbReference type="Proteomes" id="UP000823858"/>
    </source>
</evidence>
<evidence type="ECO:0000256" key="6">
    <source>
        <dbReference type="ARBA" id="ARBA00022840"/>
    </source>
</evidence>
<dbReference type="InterPro" id="IPR014721">
    <property type="entry name" value="Ribsml_uS5_D2-typ_fold_subgr"/>
</dbReference>
<evidence type="ECO:0000259" key="12">
    <source>
        <dbReference type="Pfam" id="PF08544"/>
    </source>
</evidence>